<dbReference type="Gene3D" id="1.10.10.10">
    <property type="entry name" value="Winged helix-like DNA-binding domain superfamily/Winged helix DNA-binding domain"/>
    <property type="match status" value="1"/>
</dbReference>
<sequence>MDAAGIYARYFDSLDCYVQLGVAGDRVISVSFPAEVPGDADDDHELFDRIADYLAGGEDHFDDVTVGLTVPTDQRAVLEAVRNVPHGERISVERLLRKVPDADPDSEEDRQLVRDALAANPVPLLVPDHRIRNAPSGAPDRVARRLREIES</sequence>
<dbReference type="InterPro" id="IPR014048">
    <property type="entry name" value="MethylDNA_cys_MeTrfase_DNA-bd"/>
</dbReference>
<protein>
    <submittedName>
        <fullName evidence="3">MGMT family protein</fullName>
    </submittedName>
</protein>
<organism evidence="3 4">
    <name type="scientific">Halobacterium litoreum</name>
    <dbReference type="NCBI Taxonomy" id="2039234"/>
    <lineage>
        <taxon>Archaea</taxon>
        <taxon>Methanobacteriati</taxon>
        <taxon>Methanobacteriota</taxon>
        <taxon>Stenosarchaea group</taxon>
        <taxon>Halobacteria</taxon>
        <taxon>Halobacteriales</taxon>
        <taxon>Halobacteriaceae</taxon>
        <taxon>Halobacterium</taxon>
    </lineage>
</organism>
<feature type="domain" description="Methylated-DNA-[protein]-cysteine S-methyltransferase DNA binding" evidence="2">
    <location>
        <begin position="74"/>
        <end position="134"/>
    </location>
</feature>
<dbReference type="InterPro" id="IPR036217">
    <property type="entry name" value="MethylDNA_cys_MeTrfase_DNAb"/>
</dbReference>
<dbReference type="RefSeq" id="WP_232570441.1">
    <property type="nucleotide sequence ID" value="NZ_CP089466.1"/>
</dbReference>
<evidence type="ECO:0000256" key="1">
    <source>
        <dbReference type="ARBA" id="ARBA00022763"/>
    </source>
</evidence>
<keyword evidence="4" id="KW-1185">Reference proteome</keyword>
<evidence type="ECO:0000313" key="4">
    <source>
        <dbReference type="Proteomes" id="UP001595660"/>
    </source>
</evidence>
<dbReference type="GeneID" id="69118579"/>
<dbReference type="InterPro" id="IPR036388">
    <property type="entry name" value="WH-like_DNA-bd_sf"/>
</dbReference>
<keyword evidence="1" id="KW-0227">DNA damage</keyword>
<dbReference type="EMBL" id="JBHRWN010000002">
    <property type="protein sequence ID" value="MFC3478411.1"/>
    <property type="molecule type" value="Genomic_DNA"/>
</dbReference>
<dbReference type="AlphaFoldDB" id="A0ABD5NGS1"/>
<dbReference type="SUPFAM" id="SSF46767">
    <property type="entry name" value="Methylated DNA-protein cysteine methyltransferase, C-terminal domain"/>
    <property type="match status" value="1"/>
</dbReference>
<evidence type="ECO:0000313" key="3">
    <source>
        <dbReference type="EMBL" id="MFC3478411.1"/>
    </source>
</evidence>
<dbReference type="GO" id="GO:0006974">
    <property type="term" value="P:DNA damage response"/>
    <property type="evidence" value="ECO:0007669"/>
    <property type="project" value="UniProtKB-KW"/>
</dbReference>
<dbReference type="Pfam" id="PF01035">
    <property type="entry name" value="DNA_binding_1"/>
    <property type="match status" value="1"/>
</dbReference>
<dbReference type="Proteomes" id="UP001595660">
    <property type="component" value="Unassembled WGS sequence"/>
</dbReference>
<gene>
    <name evidence="3" type="ORF">ACFOKC_11840</name>
</gene>
<name>A0ABD5NGS1_9EURY</name>
<evidence type="ECO:0000259" key="2">
    <source>
        <dbReference type="Pfam" id="PF01035"/>
    </source>
</evidence>
<comment type="caution">
    <text evidence="3">The sequence shown here is derived from an EMBL/GenBank/DDBJ whole genome shotgun (WGS) entry which is preliminary data.</text>
</comment>
<reference evidence="3 4" key="1">
    <citation type="journal article" date="2019" name="Int. J. Syst. Evol. Microbiol.">
        <title>The Global Catalogue of Microorganisms (GCM) 10K type strain sequencing project: providing services to taxonomists for standard genome sequencing and annotation.</title>
        <authorList>
            <consortium name="The Broad Institute Genomics Platform"/>
            <consortium name="The Broad Institute Genome Sequencing Center for Infectious Disease"/>
            <person name="Wu L."/>
            <person name="Ma J."/>
        </authorList>
    </citation>
    <scope>NUCLEOTIDE SEQUENCE [LARGE SCALE GENOMIC DNA]</scope>
    <source>
        <strain evidence="3 4">CGMCC 1.12562</strain>
    </source>
</reference>
<accession>A0ABD5NGS1</accession>
<proteinExistence type="predicted"/>